<reference evidence="2 3" key="1">
    <citation type="submission" date="2011-11" db="EMBL/GenBank/DDBJ databases">
        <title>The Genome Sequence of Fusarium oxysporum PHW815.</title>
        <authorList>
            <consortium name="The Broad Institute Genome Sequencing Platform"/>
            <person name="Ma L.-J."/>
            <person name="Gale L.R."/>
            <person name="Schwartz D.C."/>
            <person name="Zhou S."/>
            <person name="Corby-Kistler H."/>
            <person name="Young S.K."/>
            <person name="Zeng Q."/>
            <person name="Gargeya S."/>
            <person name="Fitzgerald M."/>
            <person name="Haas B."/>
            <person name="Abouelleil A."/>
            <person name="Alvarado L."/>
            <person name="Arachchi H.M."/>
            <person name="Berlin A."/>
            <person name="Brown A."/>
            <person name="Chapman S.B."/>
            <person name="Chen Z."/>
            <person name="Dunbar C."/>
            <person name="Freedman E."/>
            <person name="Gearin G."/>
            <person name="Goldberg J."/>
            <person name="Griggs A."/>
            <person name="Gujja S."/>
            <person name="Heiman D."/>
            <person name="Howarth C."/>
            <person name="Larson L."/>
            <person name="Lui A."/>
            <person name="MacDonald P.J.P."/>
            <person name="Montmayeur A."/>
            <person name="Murphy C."/>
            <person name="Neiman D."/>
            <person name="Pearson M."/>
            <person name="Priest M."/>
            <person name="Roberts A."/>
            <person name="Saif S."/>
            <person name="Shea T."/>
            <person name="Shenoy N."/>
            <person name="Sisk P."/>
            <person name="Stolte C."/>
            <person name="Sykes S."/>
            <person name="Wortman J."/>
            <person name="Nusbaum C."/>
            <person name="Birren B."/>
        </authorList>
    </citation>
    <scope>NUCLEOTIDE SEQUENCE [LARGE SCALE GENOMIC DNA]</scope>
    <source>
        <strain evidence="2 3">54005</strain>
    </source>
</reference>
<dbReference type="AlphaFoldDB" id="X0C303"/>
<feature type="region of interest" description="Disordered" evidence="1">
    <location>
        <begin position="112"/>
        <end position="136"/>
    </location>
</feature>
<name>X0C303_FUSOX</name>
<feature type="region of interest" description="Disordered" evidence="1">
    <location>
        <begin position="428"/>
        <end position="453"/>
    </location>
</feature>
<dbReference type="eggNOG" id="ENOG502R9UY">
    <property type="taxonomic scope" value="Eukaryota"/>
</dbReference>
<evidence type="ECO:0000313" key="2">
    <source>
        <dbReference type="EMBL" id="EXK88775.1"/>
    </source>
</evidence>
<feature type="compositionally biased region" description="Basic and acidic residues" evidence="1">
    <location>
        <begin position="428"/>
        <end position="437"/>
    </location>
</feature>
<gene>
    <name evidence="2" type="ORF">FOQG_08066</name>
</gene>
<feature type="region of interest" description="Disordered" evidence="1">
    <location>
        <begin position="1"/>
        <end position="55"/>
    </location>
</feature>
<organism evidence="2 3">
    <name type="scientific">Fusarium oxysporum f. sp. raphani 54005</name>
    <dbReference type="NCBI Taxonomy" id="1089458"/>
    <lineage>
        <taxon>Eukaryota</taxon>
        <taxon>Fungi</taxon>
        <taxon>Dikarya</taxon>
        <taxon>Ascomycota</taxon>
        <taxon>Pezizomycotina</taxon>
        <taxon>Sordariomycetes</taxon>
        <taxon>Hypocreomycetidae</taxon>
        <taxon>Hypocreales</taxon>
        <taxon>Nectriaceae</taxon>
        <taxon>Fusarium</taxon>
        <taxon>Fusarium oxysporum species complex</taxon>
    </lineage>
</organism>
<accession>X0C303</accession>
<protein>
    <submittedName>
        <fullName evidence="2">Uncharacterized protein</fullName>
    </submittedName>
</protein>
<feature type="compositionally biased region" description="Basic and acidic residues" evidence="1">
    <location>
        <begin position="112"/>
        <end position="131"/>
    </location>
</feature>
<dbReference type="OrthoDB" id="5053391at2759"/>
<dbReference type="HOGENOM" id="CLU_604168_0_0_1"/>
<dbReference type="EMBL" id="JH658379">
    <property type="protein sequence ID" value="EXK88775.1"/>
    <property type="molecule type" value="Genomic_DNA"/>
</dbReference>
<evidence type="ECO:0000313" key="3">
    <source>
        <dbReference type="Proteomes" id="UP000030663"/>
    </source>
</evidence>
<evidence type="ECO:0000256" key="1">
    <source>
        <dbReference type="SAM" id="MobiDB-lite"/>
    </source>
</evidence>
<feature type="compositionally biased region" description="Polar residues" evidence="1">
    <location>
        <begin position="24"/>
        <end position="47"/>
    </location>
</feature>
<sequence length="453" mass="49779">MSRRLSILKGDDLVPADSIRPETPSLTKTNPLMRQVVTPPSLSSSQSEDTDMDSYYSNVPVGLKPSVIPPRDDVPPGHVRLLGGFICPADPAESKEDDDTEASFYHCPADILEPKDAGEFPGEKTQGDGKPEVTSPKAPQPPILYLRGISTPPVPAGPTSSPFQGYNTLYQGINPPLPQSVGHEHLQPVDPLTRLRMTPHHAMNPPSPDFVQPITPYHPKPIVPDLPEPIGPHPAQPIVYYHAEPIDPRAQAVGVHPFQPMVAHYADPNNPEFVQPLTPYNSQAVAIYHPQRIGSLDGMLSPSPNEAPTPTPPHRCSITTFNPEASEFTPSPTGPDMVNPEATDFALSPTGSGMITYEASEFTHNPTDLGMIPHEEAGVEGFSGLNASSQAPMVETIQDTYSQILAIEDERDREDAINDFYYKQARPWTDEDTRLEKEEQELEERKRRFGRKK</sequence>
<proteinExistence type="predicted"/>
<keyword evidence="3" id="KW-1185">Reference proteome</keyword>
<dbReference type="Proteomes" id="UP000030663">
    <property type="component" value="Unassembled WGS sequence"/>
</dbReference>